<evidence type="ECO:0000256" key="2">
    <source>
        <dbReference type="ARBA" id="ARBA00012248"/>
    </source>
</evidence>
<evidence type="ECO:0000256" key="14">
    <source>
        <dbReference type="ARBA" id="ARBA00048415"/>
    </source>
</evidence>
<feature type="domain" description="HTTM-like" evidence="16">
    <location>
        <begin position="22"/>
        <end position="280"/>
    </location>
</feature>
<dbReference type="GO" id="GO:0019842">
    <property type="term" value="F:vitamin binding"/>
    <property type="evidence" value="ECO:0007669"/>
    <property type="project" value="TreeGrafter"/>
</dbReference>
<evidence type="ECO:0000256" key="12">
    <source>
        <dbReference type="ARBA" id="ARBA00030249"/>
    </source>
</evidence>
<feature type="non-terminal residue" evidence="17">
    <location>
        <position position="1"/>
    </location>
</feature>
<evidence type="ECO:0000313" key="17">
    <source>
        <dbReference type="EMBL" id="CDG71021.1"/>
    </source>
</evidence>
<accession>T2MFY1</accession>
<evidence type="ECO:0000256" key="11">
    <source>
        <dbReference type="ARBA" id="ARBA00030083"/>
    </source>
</evidence>
<feature type="transmembrane region" description="Helical" evidence="15">
    <location>
        <begin position="249"/>
        <end position="275"/>
    </location>
</feature>
<keyword evidence="10" id="KW-0456">Lyase</keyword>
<dbReference type="GO" id="GO:0005789">
    <property type="term" value="C:endoplasmic reticulum membrane"/>
    <property type="evidence" value="ECO:0007669"/>
    <property type="project" value="UniProtKB-SubCell"/>
</dbReference>
<evidence type="ECO:0000256" key="10">
    <source>
        <dbReference type="ARBA" id="ARBA00023239"/>
    </source>
</evidence>
<dbReference type="InterPro" id="IPR011051">
    <property type="entry name" value="RmlC_Cupin_sf"/>
</dbReference>
<dbReference type="EMBL" id="HAAD01004789">
    <property type="protein sequence ID" value="CDG71021.1"/>
    <property type="molecule type" value="mRNA"/>
</dbReference>
<evidence type="ECO:0000256" key="9">
    <source>
        <dbReference type="ARBA" id="ARBA00023157"/>
    </source>
</evidence>
<evidence type="ECO:0000256" key="6">
    <source>
        <dbReference type="ARBA" id="ARBA00022989"/>
    </source>
</evidence>
<dbReference type="Pfam" id="PF22777">
    <property type="entry name" value="VKGC_lumenal_dom"/>
    <property type="match status" value="1"/>
</dbReference>
<keyword evidence="5" id="KW-0256">Endoplasmic reticulum</keyword>
<dbReference type="AlphaFoldDB" id="T2MFY1"/>
<dbReference type="InterPro" id="IPR053934">
    <property type="entry name" value="HTTM_dom"/>
</dbReference>
<dbReference type="GO" id="GO:0008488">
    <property type="term" value="F:gamma-glutamyl carboxylase activity"/>
    <property type="evidence" value="ECO:0007669"/>
    <property type="project" value="UniProtKB-EC"/>
</dbReference>
<feature type="transmembrane region" description="Helical" evidence="15">
    <location>
        <begin position="217"/>
        <end position="237"/>
    </location>
</feature>
<dbReference type="PANTHER" id="PTHR12639:SF6">
    <property type="entry name" value="VITAMIN K-DEPENDENT GAMMA-CARBOXYLASE"/>
    <property type="match status" value="1"/>
</dbReference>
<keyword evidence="4 15" id="KW-0812">Transmembrane</keyword>
<evidence type="ECO:0000259" key="16">
    <source>
        <dbReference type="SMART" id="SM00752"/>
    </source>
</evidence>
<comment type="subcellular location">
    <subcellularLocation>
        <location evidence="1">Endoplasmic reticulum membrane</location>
        <topology evidence="1">Multi-pass membrane protein</topology>
    </subcellularLocation>
</comment>
<keyword evidence="7" id="KW-0007">Acetylation</keyword>
<feature type="transmembrane region" description="Helical" evidence="15">
    <location>
        <begin position="163"/>
        <end position="181"/>
    </location>
</feature>
<gene>
    <name evidence="17" type="primary">GGCX</name>
</gene>
<feature type="transmembrane region" description="Helical" evidence="15">
    <location>
        <begin position="81"/>
        <end position="114"/>
    </location>
</feature>
<dbReference type="PANTHER" id="PTHR12639">
    <property type="entry name" value="VITAMIN K-DEPENDENT GAMMA-CARBOXYLASE"/>
    <property type="match status" value="1"/>
</dbReference>
<name>T2MFY1_HYDVU</name>
<dbReference type="InterPro" id="IPR011020">
    <property type="entry name" value="HTTM-like"/>
</dbReference>
<feature type="transmembrane region" description="Helical" evidence="15">
    <location>
        <begin position="126"/>
        <end position="151"/>
    </location>
</feature>
<keyword evidence="8 15" id="KW-0472">Membrane</keyword>
<dbReference type="InterPro" id="IPR007782">
    <property type="entry name" value="VKG_COase"/>
</dbReference>
<evidence type="ECO:0000256" key="4">
    <source>
        <dbReference type="ARBA" id="ARBA00022692"/>
    </source>
</evidence>
<proteinExistence type="evidence at transcript level"/>
<dbReference type="OrthoDB" id="206689at2759"/>
<organism evidence="17">
    <name type="scientific">Hydra vulgaris</name>
    <name type="common">Hydra</name>
    <name type="synonym">Hydra attenuata</name>
    <dbReference type="NCBI Taxonomy" id="6087"/>
    <lineage>
        <taxon>Eukaryota</taxon>
        <taxon>Metazoa</taxon>
        <taxon>Cnidaria</taxon>
        <taxon>Hydrozoa</taxon>
        <taxon>Hydroidolina</taxon>
        <taxon>Anthoathecata</taxon>
        <taxon>Aplanulata</taxon>
        <taxon>Hydridae</taxon>
        <taxon>Hydra</taxon>
    </lineage>
</organism>
<sequence length="667" mass="78041">VKSLIIVKIIQMFVINVAHFLYRAEDPAALGVARFFYGLIMLIDIFEERGLHLLEQRYGDPDLCIFPLFNDMPVFPLEYLYAMYLVMILCSIGIMLGFMFKLSCFGFTVIYWYFFFLNKTTWNNHSYLYGLLSILWLFSNANFYWSVDSLIWPSIYNKQVPRLNYFIIKFQLFILYFYAGIKKLDADWTSGYSMAGLGKSWVFDPFHFFFSDETVDYLFVHIGGLVFDLSVGFLFLYDKTRPLGYFLAYFFHGMNAIIFNIGMFSYMCMAMIPIFSAPNWPKKIIGKTPWFIRLLLPTCSSAQENVECTNTKTTHHTETLKNITSFKNEKDCDWSFTMNKAFKCIFFTFYVAIQLFLPFSHSITKGYNSWTDGLYGYSWDMMVHSWNTQHVVVKVIDDVTGEKQYLRPGAFTSSKSRIFSHPDMIKQYATCLSKRLTEVPDLNITSPKIYFDVWTSLNKRYQQRRLDPRVDLVKAPWSPTKDTPWLMPLLVELSPWRARLEELKKVSSEKNYSDVVFVADFPGLSLENFIAEDIEANITVLSGLVVIEANGKNVTLAANETLSLPENDTHIVYTISKTPSCYMYISHNKTWVNMTDDDFINSDEELKKSKLAKEEWKSKTIFEKLLWFLNKKYRLYKQDVYQIYFAMKMIIDMGTTVDDKVLKNDEL</sequence>
<keyword evidence="6 15" id="KW-1133">Transmembrane helix</keyword>
<dbReference type="EC" id="4.1.1.90" evidence="2"/>
<dbReference type="SUPFAM" id="SSF51182">
    <property type="entry name" value="RmlC-like cupins"/>
    <property type="match status" value="1"/>
</dbReference>
<reference evidence="17" key="1">
    <citation type="journal article" date="2013" name="Genome Biol. Evol.">
        <title>Punctuated emergences of genetic and phenotypic innovations in eumetazoan, bilaterian, euteleostome, and hominidae ancestors.</title>
        <authorList>
            <person name="Wenger Y."/>
            <person name="Galliot B."/>
        </authorList>
    </citation>
    <scope>NUCLEOTIDE SEQUENCE</scope>
    <source>
        <tissue evidence="17">Whole animals</tissue>
    </source>
</reference>
<evidence type="ECO:0000256" key="13">
    <source>
        <dbReference type="ARBA" id="ARBA00032107"/>
    </source>
</evidence>
<evidence type="ECO:0000256" key="1">
    <source>
        <dbReference type="ARBA" id="ARBA00004477"/>
    </source>
</evidence>
<evidence type="ECO:0000256" key="5">
    <source>
        <dbReference type="ARBA" id="ARBA00022824"/>
    </source>
</evidence>
<keyword evidence="9" id="KW-1015">Disulfide bond</keyword>
<evidence type="ECO:0000256" key="3">
    <source>
        <dbReference type="ARBA" id="ARBA00017054"/>
    </source>
</evidence>
<protein>
    <recommendedName>
        <fullName evidence="3">Vitamin K-dependent gamma-carboxylase</fullName>
        <ecNumber evidence="2">4.1.1.90</ecNumber>
    </recommendedName>
    <alternativeName>
        <fullName evidence="11">Gamma-glutamyl carboxylase</fullName>
    </alternativeName>
    <alternativeName>
        <fullName evidence="12">Peptidyl-glutamate 4-carboxylase</fullName>
    </alternativeName>
    <alternativeName>
        <fullName evidence="13">Vitamin K gamma glutamyl carboxylase</fullName>
    </alternativeName>
</protein>
<comment type="catalytic activity">
    <reaction evidence="14">
        <text>4-carboxy-L-glutamyl-[protein] + 2,3-epoxyphylloquinone + H2O + H(+) = phylloquinol + L-glutamyl-[protein] + CO2 + O2</text>
        <dbReference type="Rhea" id="RHEA:45140"/>
        <dbReference type="Rhea" id="RHEA-COMP:10208"/>
        <dbReference type="Rhea" id="RHEA-COMP:11094"/>
        <dbReference type="ChEBI" id="CHEBI:15377"/>
        <dbReference type="ChEBI" id="CHEBI:15378"/>
        <dbReference type="ChEBI" id="CHEBI:15379"/>
        <dbReference type="ChEBI" id="CHEBI:15759"/>
        <dbReference type="ChEBI" id="CHEBI:16526"/>
        <dbReference type="ChEBI" id="CHEBI:28433"/>
        <dbReference type="ChEBI" id="CHEBI:29973"/>
        <dbReference type="ChEBI" id="CHEBI:84990"/>
        <dbReference type="EC" id="4.1.1.90"/>
    </reaction>
    <physiologicalReaction direction="right-to-left" evidence="14">
        <dbReference type="Rhea" id="RHEA:45142"/>
    </physiologicalReaction>
</comment>
<dbReference type="Pfam" id="PF05090">
    <property type="entry name" value="HTTM"/>
    <property type="match status" value="1"/>
</dbReference>
<evidence type="ECO:0000256" key="8">
    <source>
        <dbReference type="ARBA" id="ARBA00023136"/>
    </source>
</evidence>
<dbReference type="InterPro" id="IPR053935">
    <property type="entry name" value="VKGC_lumenal_dom"/>
</dbReference>
<evidence type="ECO:0000256" key="15">
    <source>
        <dbReference type="SAM" id="Phobius"/>
    </source>
</evidence>
<evidence type="ECO:0000256" key="7">
    <source>
        <dbReference type="ARBA" id="ARBA00022990"/>
    </source>
</evidence>
<dbReference type="SMART" id="SM00752">
    <property type="entry name" value="HTTM"/>
    <property type="match status" value="1"/>
</dbReference>